<dbReference type="AlphaFoldDB" id="A0AAU7NXS1"/>
<dbReference type="SUPFAM" id="SSF75169">
    <property type="entry name" value="DsrEFH-like"/>
    <property type="match status" value="1"/>
</dbReference>
<organism evidence="1 2">
    <name type="scientific">Methylomarinum roseum</name>
    <dbReference type="NCBI Taxonomy" id="3067653"/>
    <lineage>
        <taxon>Bacteria</taxon>
        <taxon>Pseudomonadati</taxon>
        <taxon>Pseudomonadota</taxon>
        <taxon>Gammaproteobacteria</taxon>
        <taxon>Methylococcales</taxon>
        <taxon>Methylococcaceae</taxon>
        <taxon>Methylomarinum</taxon>
    </lineage>
</organism>
<dbReference type="Pfam" id="PF04077">
    <property type="entry name" value="DsrH"/>
    <property type="match status" value="1"/>
</dbReference>
<name>A0AAU7NXS1_9GAMM</name>
<dbReference type="KEGG" id="mech:Q9L42_006420"/>
<dbReference type="GO" id="GO:0002143">
    <property type="term" value="P:tRNA wobble position uridine thiolation"/>
    <property type="evidence" value="ECO:0007669"/>
    <property type="project" value="InterPro"/>
</dbReference>
<protein>
    <submittedName>
        <fullName evidence="1">DsrH/TusB family sulfur metabolism protein</fullName>
    </submittedName>
</protein>
<dbReference type="InterPro" id="IPR027396">
    <property type="entry name" value="DsrEFH-like"/>
</dbReference>
<dbReference type="Proteomes" id="UP001225378">
    <property type="component" value="Chromosome"/>
</dbReference>
<accession>A0AAU7NXS1</accession>
<dbReference type="EMBL" id="CP157743">
    <property type="protein sequence ID" value="XBS21755.1"/>
    <property type="molecule type" value="Genomic_DNA"/>
</dbReference>
<proteinExistence type="predicted"/>
<dbReference type="InterPro" id="IPR007215">
    <property type="entry name" value="Sulphur_relay_TusB/DsrH"/>
</dbReference>
<dbReference type="RefSeq" id="WP_305909252.1">
    <property type="nucleotide sequence ID" value="NZ_CP157743.1"/>
</dbReference>
<dbReference type="Gene3D" id="3.40.1260.10">
    <property type="entry name" value="DsrEFH-like"/>
    <property type="match status" value="1"/>
</dbReference>
<dbReference type="GO" id="GO:0005737">
    <property type="term" value="C:cytoplasm"/>
    <property type="evidence" value="ECO:0007669"/>
    <property type="project" value="InterPro"/>
</dbReference>
<reference evidence="1 2" key="1">
    <citation type="journal article" date="2024" name="Microbiology">
        <title>Methylomarinum rosea sp. nov., a novel halophilic methanotrophic bacterium from the hypersaline Lake Elton.</title>
        <authorList>
            <person name="Suleimanov R.Z."/>
            <person name="Oshkin I.Y."/>
            <person name="Danilova O.V."/>
            <person name="Suzina N.E."/>
            <person name="Dedysh S.N."/>
        </authorList>
    </citation>
    <scope>NUCLEOTIDE SEQUENCE [LARGE SCALE GENOMIC DNA]</scope>
    <source>
        <strain evidence="1 2">Ch1-1</strain>
    </source>
</reference>
<sequence>MLHIIDHFPIKHETLAKTSIGDTVIFTDNAVYAVKQDDIDQNLARKTFAHINLCVRKADLLLRNISNRELFKGVAVLDDVDYRNVLSEEPAIRSLN</sequence>
<evidence type="ECO:0000313" key="2">
    <source>
        <dbReference type="Proteomes" id="UP001225378"/>
    </source>
</evidence>
<evidence type="ECO:0000313" key="1">
    <source>
        <dbReference type="EMBL" id="XBS21755.1"/>
    </source>
</evidence>
<gene>
    <name evidence="1" type="ORF">Q9L42_006420</name>
</gene>
<keyword evidence="2" id="KW-1185">Reference proteome</keyword>